<dbReference type="SUPFAM" id="SSF55874">
    <property type="entry name" value="ATPase domain of HSP90 chaperone/DNA topoisomerase II/histidine kinase"/>
    <property type="match status" value="1"/>
</dbReference>
<reference evidence="2 3" key="1">
    <citation type="submission" date="2016-10" db="EMBL/GenBank/DDBJ databases">
        <authorList>
            <person name="de Groot N.N."/>
        </authorList>
    </citation>
    <scope>NUCLEOTIDE SEQUENCE [LARGE SCALE GENOMIC DNA]</scope>
    <source>
        <strain evidence="2 3">DSM 20678</strain>
    </source>
</reference>
<keyword evidence="2" id="KW-0808">Transferase</keyword>
<name>A0A1I5YAF7_9FIRM</name>
<dbReference type="GO" id="GO:0016301">
    <property type="term" value="F:kinase activity"/>
    <property type="evidence" value="ECO:0007669"/>
    <property type="project" value="UniProtKB-KW"/>
</dbReference>
<organism evidence="2 3">
    <name type="scientific">Caldicoprobacter faecalis</name>
    <dbReference type="NCBI Taxonomy" id="937334"/>
    <lineage>
        <taxon>Bacteria</taxon>
        <taxon>Bacillati</taxon>
        <taxon>Bacillota</taxon>
        <taxon>Clostridia</taxon>
        <taxon>Caldicoprobacterales</taxon>
        <taxon>Caldicoprobacteraceae</taxon>
        <taxon>Caldicoprobacter</taxon>
    </lineage>
</organism>
<dbReference type="STRING" id="937334.SAMN05444406_14018"/>
<keyword evidence="3" id="KW-1185">Reference proteome</keyword>
<evidence type="ECO:0000259" key="1">
    <source>
        <dbReference type="Pfam" id="PF02518"/>
    </source>
</evidence>
<dbReference type="InterPro" id="IPR050640">
    <property type="entry name" value="Bact_2-comp_sensor_kinase"/>
</dbReference>
<dbReference type="InterPro" id="IPR036890">
    <property type="entry name" value="HATPase_C_sf"/>
</dbReference>
<dbReference type="InterPro" id="IPR003594">
    <property type="entry name" value="HATPase_dom"/>
</dbReference>
<dbReference type="Proteomes" id="UP000198577">
    <property type="component" value="Unassembled WGS sequence"/>
</dbReference>
<dbReference type="PANTHER" id="PTHR34220">
    <property type="entry name" value="SENSOR HISTIDINE KINASE YPDA"/>
    <property type="match status" value="1"/>
</dbReference>
<protein>
    <submittedName>
        <fullName evidence="2">Two-component system, sensor histidine kinase YesM</fullName>
    </submittedName>
</protein>
<dbReference type="EMBL" id="FOXR01000040">
    <property type="protein sequence ID" value="SFQ41153.1"/>
    <property type="molecule type" value="Genomic_DNA"/>
</dbReference>
<keyword evidence="2" id="KW-0418">Kinase</keyword>
<proteinExistence type="predicted"/>
<dbReference type="PANTHER" id="PTHR34220:SF7">
    <property type="entry name" value="SENSOR HISTIDINE KINASE YPDA"/>
    <property type="match status" value="1"/>
</dbReference>
<evidence type="ECO:0000313" key="3">
    <source>
        <dbReference type="Proteomes" id="UP000198577"/>
    </source>
</evidence>
<accession>A0A1I5YAF7</accession>
<sequence length="81" mass="9017">MTKSSEETLTISVKDDGVGMSQEQIKKLMEGGYTGKKRFNSIGIKNVDERIKLIFGESYGVKISSILGEYTEVLVTLPLMR</sequence>
<evidence type="ECO:0000313" key="2">
    <source>
        <dbReference type="EMBL" id="SFQ41153.1"/>
    </source>
</evidence>
<dbReference type="AlphaFoldDB" id="A0A1I5YAF7"/>
<dbReference type="Pfam" id="PF02518">
    <property type="entry name" value="HATPase_c"/>
    <property type="match status" value="1"/>
</dbReference>
<feature type="domain" description="Histidine kinase/HSP90-like ATPase" evidence="1">
    <location>
        <begin position="6"/>
        <end position="79"/>
    </location>
</feature>
<gene>
    <name evidence="2" type="ORF">SAMN05444406_14018</name>
</gene>
<dbReference type="Gene3D" id="3.30.565.10">
    <property type="entry name" value="Histidine kinase-like ATPase, C-terminal domain"/>
    <property type="match status" value="1"/>
</dbReference>